<organism evidence="4 5">
    <name type="scientific">Amphilophus citrinellus</name>
    <name type="common">Midas cichlid</name>
    <name type="synonym">Cichlasoma citrinellum</name>
    <dbReference type="NCBI Taxonomy" id="61819"/>
    <lineage>
        <taxon>Eukaryota</taxon>
        <taxon>Metazoa</taxon>
        <taxon>Chordata</taxon>
        <taxon>Craniata</taxon>
        <taxon>Vertebrata</taxon>
        <taxon>Euteleostomi</taxon>
        <taxon>Actinopterygii</taxon>
        <taxon>Neopterygii</taxon>
        <taxon>Teleostei</taxon>
        <taxon>Neoteleostei</taxon>
        <taxon>Acanthomorphata</taxon>
        <taxon>Ovalentaria</taxon>
        <taxon>Cichlomorphae</taxon>
        <taxon>Cichliformes</taxon>
        <taxon>Cichlidae</taxon>
        <taxon>New World cichlids</taxon>
        <taxon>Cichlasomatinae</taxon>
        <taxon>Heroini</taxon>
        <taxon>Amphilophus</taxon>
    </lineage>
</organism>
<evidence type="ECO:0000313" key="4">
    <source>
        <dbReference type="Ensembl" id="ENSACIP00000014386.1"/>
    </source>
</evidence>
<sequence>MKLQWLLPGTIMMSVALVGIMKMRKSEQDKYDKGQKFQEIRVRVANDVLAEYQNEKAQKEKLMKNTITDHKLMEEAVNTLQTNAEKAKEDVDVCQTVTVRRKIQPATKKSQAEAPKQEEAKAEAPKQEEAKAEAPKQEEAKAEAPKQEEAKAEAPKS</sequence>
<feature type="transmembrane region" description="Helical" evidence="3">
    <location>
        <begin position="6"/>
        <end position="23"/>
    </location>
</feature>
<evidence type="ECO:0000256" key="1">
    <source>
        <dbReference type="SAM" id="Coils"/>
    </source>
</evidence>
<keyword evidence="5" id="KW-1185">Reference proteome</keyword>
<protein>
    <submittedName>
        <fullName evidence="4">Uncharacterized protein</fullName>
    </submittedName>
</protein>
<keyword evidence="1" id="KW-0175">Coiled coil</keyword>
<keyword evidence="3" id="KW-0472">Membrane</keyword>
<dbReference type="Ensembl" id="ENSACIT00000014770.1">
    <property type="protein sequence ID" value="ENSACIP00000014386.1"/>
    <property type="gene ID" value="ENSACIG00000011205.1"/>
</dbReference>
<dbReference type="AlphaFoldDB" id="A0A3Q0RUJ1"/>
<keyword evidence="3" id="KW-0812">Transmembrane</keyword>
<feature type="coiled-coil region" evidence="1">
    <location>
        <begin position="42"/>
        <end position="90"/>
    </location>
</feature>
<evidence type="ECO:0000313" key="5">
    <source>
        <dbReference type="Proteomes" id="UP000261340"/>
    </source>
</evidence>
<evidence type="ECO:0000256" key="2">
    <source>
        <dbReference type="SAM" id="MobiDB-lite"/>
    </source>
</evidence>
<dbReference type="STRING" id="61819.ENSACIP00000014386"/>
<reference evidence="4" key="2">
    <citation type="submission" date="2025-09" db="UniProtKB">
        <authorList>
            <consortium name="Ensembl"/>
        </authorList>
    </citation>
    <scope>IDENTIFICATION</scope>
</reference>
<keyword evidence="3" id="KW-1133">Transmembrane helix</keyword>
<reference evidence="4" key="1">
    <citation type="submission" date="2025-08" db="UniProtKB">
        <authorList>
            <consortium name="Ensembl"/>
        </authorList>
    </citation>
    <scope>IDENTIFICATION</scope>
</reference>
<dbReference type="GeneTree" id="ENSGT00620000088774"/>
<feature type="region of interest" description="Disordered" evidence="2">
    <location>
        <begin position="100"/>
        <end position="157"/>
    </location>
</feature>
<evidence type="ECO:0000256" key="3">
    <source>
        <dbReference type="SAM" id="Phobius"/>
    </source>
</evidence>
<dbReference type="Proteomes" id="UP000261340">
    <property type="component" value="Unplaced"/>
</dbReference>
<feature type="compositionally biased region" description="Basic and acidic residues" evidence="2">
    <location>
        <begin position="115"/>
        <end position="157"/>
    </location>
</feature>
<accession>A0A3Q0RUJ1</accession>
<name>A0A3Q0RUJ1_AMPCI</name>
<proteinExistence type="predicted"/>